<feature type="signal peptide" evidence="7">
    <location>
        <begin position="1"/>
        <end position="17"/>
    </location>
</feature>
<accession>A0ABW5RLK3</accession>
<evidence type="ECO:0000256" key="7">
    <source>
        <dbReference type="SAM" id="SignalP"/>
    </source>
</evidence>
<dbReference type="InterPro" id="IPR012218">
    <property type="entry name" value="Cyt_c_BACSU-c550-type"/>
</dbReference>
<evidence type="ECO:0000256" key="1">
    <source>
        <dbReference type="ARBA" id="ARBA00022448"/>
    </source>
</evidence>
<dbReference type="InterPro" id="IPR054782">
    <property type="entry name" value="Cytochro_C551"/>
</dbReference>
<reference evidence="10" key="1">
    <citation type="journal article" date="2019" name="Int. J. Syst. Evol. Microbiol.">
        <title>The Global Catalogue of Microorganisms (GCM) 10K type strain sequencing project: providing services to taxonomists for standard genome sequencing and annotation.</title>
        <authorList>
            <consortium name="The Broad Institute Genomics Platform"/>
            <consortium name="The Broad Institute Genome Sequencing Center for Infectious Disease"/>
            <person name="Wu L."/>
            <person name="Ma J."/>
        </authorList>
    </citation>
    <scope>NUCLEOTIDE SEQUENCE [LARGE SCALE GENOMIC DNA]</scope>
    <source>
        <strain evidence="10">KCTC 3913</strain>
    </source>
</reference>
<evidence type="ECO:0000259" key="8">
    <source>
        <dbReference type="PROSITE" id="PS51007"/>
    </source>
</evidence>
<dbReference type="PROSITE" id="PS51257">
    <property type="entry name" value="PROKAR_LIPOPROTEIN"/>
    <property type="match status" value="1"/>
</dbReference>
<dbReference type="PANTHER" id="PTHR37823:SF4">
    <property type="entry name" value="MENAQUINOL-CYTOCHROME C REDUCTASE CYTOCHROME B_C SUBUNIT"/>
    <property type="match status" value="1"/>
</dbReference>
<feature type="domain" description="Cytochrome c" evidence="8">
    <location>
        <begin position="29"/>
        <end position="106"/>
    </location>
</feature>
<dbReference type="PANTHER" id="PTHR37823">
    <property type="entry name" value="CYTOCHROME C-553-LIKE"/>
    <property type="match status" value="1"/>
</dbReference>
<keyword evidence="5 6" id="KW-0408">Iron</keyword>
<organism evidence="9 10">
    <name type="scientific">Bacillus seohaeanensis</name>
    <dbReference type="NCBI Taxonomy" id="284580"/>
    <lineage>
        <taxon>Bacteria</taxon>
        <taxon>Bacillati</taxon>
        <taxon>Bacillota</taxon>
        <taxon>Bacilli</taxon>
        <taxon>Bacillales</taxon>
        <taxon>Bacillaceae</taxon>
        <taxon>Bacillus</taxon>
    </lineage>
</organism>
<dbReference type="InterPro" id="IPR036909">
    <property type="entry name" value="Cyt_c-like_dom_sf"/>
</dbReference>
<sequence>MKKLLMTMLFGTALVLAACGGDGDNGDSEETSSGEINAEKIVSNKCSSCHGGNLEGGMGPALENIGAELSKDQILTTIQEGKGNMPPNIIEGEEAEAVAKWLADKK</sequence>
<keyword evidence="7" id="KW-0732">Signal</keyword>
<evidence type="ECO:0000313" key="9">
    <source>
        <dbReference type="EMBL" id="MFD2679352.1"/>
    </source>
</evidence>
<proteinExistence type="predicted"/>
<evidence type="ECO:0000313" key="10">
    <source>
        <dbReference type="Proteomes" id="UP001597506"/>
    </source>
</evidence>
<feature type="chain" id="PRO_5046598054" evidence="7">
    <location>
        <begin position="18"/>
        <end position="106"/>
    </location>
</feature>
<keyword evidence="4" id="KW-0249">Electron transport</keyword>
<protein>
    <submittedName>
        <fullName evidence="9">Cytochrome c551</fullName>
    </submittedName>
</protein>
<dbReference type="Proteomes" id="UP001597506">
    <property type="component" value="Unassembled WGS sequence"/>
</dbReference>
<dbReference type="SUPFAM" id="SSF46626">
    <property type="entry name" value="Cytochrome c"/>
    <property type="match status" value="1"/>
</dbReference>
<evidence type="ECO:0000256" key="2">
    <source>
        <dbReference type="ARBA" id="ARBA00022617"/>
    </source>
</evidence>
<dbReference type="NCBIfam" id="NF045774">
    <property type="entry name" value="cytochro_C551"/>
    <property type="match status" value="1"/>
</dbReference>
<evidence type="ECO:0000256" key="3">
    <source>
        <dbReference type="ARBA" id="ARBA00022723"/>
    </source>
</evidence>
<dbReference type="PROSITE" id="PS51007">
    <property type="entry name" value="CYTC"/>
    <property type="match status" value="1"/>
</dbReference>
<dbReference type="Pfam" id="PF13442">
    <property type="entry name" value="Cytochrome_CBB3"/>
    <property type="match status" value="1"/>
</dbReference>
<keyword evidence="2 6" id="KW-0349">Heme</keyword>
<keyword evidence="3 6" id="KW-0479">Metal-binding</keyword>
<keyword evidence="10" id="KW-1185">Reference proteome</keyword>
<comment type="caution">
    <text evidence="9">The sequence shown here is derived from an EMBL/GenBank/DDBJ whole genome shotgun (WGS) entry which is preliminary data.</text>
</comment>
<dbReference type="EMBL" id="JBHUMF010000002">
    <property type="protein sequence ID" value="MFD2679352.1"/>
    <property type="molecule type" value="Genomic_DNA"/>
</dbReference>
<dbReference type="InterPro" id="IPR009056">
    <property type="entry name" value="Cyt_c-like_dom"/>
</dbReference>
<evidence type="ECO:0000256" key="5">
    <source>
        <dbReference type="ARBA" id="ARBA00023004"/>
    </source>
</evidence>
<dbReference type="PIRSF" id="PIRSF000025">
    <property type="entry name" value="Cytc_Bsub_c550"/>
    <property type="match status" value="1"/>
</dbReference>
<evidence type="ECO:0000256" key="4">
    <source>
        <dbReference type="ARBA" id="ARBA00022982"/>
    </source>
</evidence>
<dbReference type="InterPro" id="IPR051811">
    <property type="entry name" value="Cytochrome_c550/c551-like"/>
</dbReference>
<keyword evidence="1" id="KW-0813">Transport</keyword>
<evidence type="ECO:0000256" key="6">
    <source>
        <dbReference type="PROSITE-ProRule" id="PRU00433"/>
    </source>
</evidence>
<dbReference type="Gene3D" id="1.10.760.10">
    <property type="entry name" value="Cytochrome c-like domain"/>
    <property type="match status" value="1"/>
</dbReference>
<dbReference type="RefSeq" id="WP_377931920.1">
    <property type="nucleotide sequence ID" value="NZ_JBHUMF010000002.1"/>
</dbReference>
<name>A0ABW5RLK3_9BACI</name>
<gene>
    <name evidence="9" type="primary">cccB</name>
    <name evidence="9" type="ORF">ACFSUL_01165</name>
</gene>